<evidence type="ECO:0000313" key="3">
    <source>
        <dbReference type="Proteomes" id="UP000682358"/>
    </source>
</evidence>
<dbReference type="EMBL" id="CP076405">
    <property type="protein sequence ID" value="QWQ20016.2"/>
    <property type="molecule type" value="Genomic_DNA"/>
</dbReference>
<reference evidence="2" key="1">
    <citation type="submission" date="2021-06" db="EMBL/GenBank/DDBJ databases">
        <title>Emergence of genetically related NDM-1-producing Providencia rettgeri strains in Argentina.</title>
        <authorList>
            <person name="Pasteran F."/>
            <person name="Meo A."/>
            <person name="Gomez S."/>
            <person name="Derdoy L."/>
            <person name="Albronoz E."/>
            <person name="Faccone D."/>
            <person name="Guerriero L."/>
            <person name="Archuby D."/>
            <person name="Tarzia A."/>
            <person name="Lopez M."/>
            <person name="Corso A."/>
        </authorList>
    </citation>
    <scope>NUCLEOTIDE SEQUENCE</scope>
    <source>
        <strain evidence="2">PreM15628</strain>
    </source>
</reference>
<dbReference type="AlphaFoldDB" id="A0AAJ4THJ4"/>
<feature type="transmembrane region" description="Helical" evidence="1">
    <location>
        <begin position="71"/>
        <end position="98"/>
    </location>
</feature>
<evidence type="ECO:0000313" key="2">
    <source>
        <dbReference type="EMBL" id="QWQ20016.2"/>
    </source>
</evidence>
<protein>
    <submittedName>
        <fullName evidence="2">Uncharacterized protein</fullName>
    </submittedName>
</protein>
<gene>
    <name evidence="2" type="ORF">KOF27_15625</name>
</gene>
<organism evidence="2 3">
    <name type="scientific">Providencia rettgeri</name>
    <dbReference type="NCBI Taxonomy" id="587"/>
    <lineage>
        <taxon>Bacteria</taxon>
        <taxon>Pseudomonadati</taxon>
        <taxon>Pseudomonadota</taxon>
        <taxon>Gammaproteobacteria</taxon>
        <taxon>Enterobacterales</taxon>
        <taxon>Morganellaceae</taxon>
        <taxon>Providencia</taxon>
    </lineage>
</organism>
<dbReference type="Proteomes" id="UP000682358">
    <property type="component" value="Chromosome"/>
</dbReference>
<keyword evidence="1" id="KW-0472">Membrane</keyword>
<feature type="transmembrane region" description="Helical" evidence="1">
    <location>
        <begin position="20"/>
        <end position="43"/>
    </location>
</feature>
<accession>A0AAJ4THJ4</accession>
<keyword evidence="1" id="KW-1133">Transmembrane helix</keyword>
<name>A0AAJ4THJ4_PRORE</name>
<keyword evidence="1" id="KW-0812">Transmembrane</keyword>
<evidence type="ECO:0000256" key="1">
    <source>
        <dbReference type="SAM" id="Phobius"/>
    </source>
</evidence>
<sequence>MSLIVGNKFDIEILTDIGVSMAWVSIIFYYIISASISLALFCFSFGDAKQKGICREFILIFNETNSKPRALFYLINSAFAIMFLFLSGFIITGVSLAVMGVASRYLIKIAVRKILCSTAMI</sequence>
<proteinExistence type="predicted"/>